<evidence type="ECO:0000313" key="1">
    <source>
        <dbReference type="EMBL" id="RNB58817.1"/>
    </source>
</evidence>
<name>A0A3M8B753_9BACL</name>
<reference evidence="1 2" key="1">
    <citation type="submission" date="2018-10" db="EMBL/GenBank/DDBJ databases">
        <title>Phylogenomics of Brevibacillus.</title>
        <authorList>
            <person name="Dunlap C."/>
        </authorList>
    </citation>
    <scope>NUCLEOTIDE SEQUENCE [LARGE SCALE GENOMIC DNA]</scope>
    <source>
        <strain evidence="1 2">NRRL NRS 1219</strain>
    </source>
</reference>
<gene>
    <name evidence="1" type="ORF">EB820_05415</name>
</gene>
<comment type="caution">
    <text evidence="1">The sequence shown here is derived from an EMBL/GenBank/DDBJ whole genome shotgun (WGS) entry which is preliminary data.</text>
</comment>
<dbReference type="EMBL" id="RHHN01000017">
    <property type="protein sequence ID" value="RNB58817.1"/>
    <property type="molecule type" value="Genomic_DNA"/>
</dbReference>
<evidence type="ECO:0000313" key="2">
    <source>
        <dbReference type="Proteomes" id="UP000276178"/>
    </source>
</evidence>
<organism evidence="1 2">
    <name type="scientific">Brevibacillus agri</name>
    <dbReference type="NCBI Taxonomy" id="51101"/>
    <lineage>
        <taxon>Bacteria</taxon>
        <taxon>Bacillati</taxon>
        <taxon>Bacillota</taxon>
        <taxon>Bacilli</taxon>
        <taxon>Bacillales</taxon>
        <taxon>Paenibacillaceae</taxon>
        <taxon>Brevibacillus</taxon>
    </lineage>
</organism>
<dbReference type="Proteomes" id="UP000276178">
    <property type="component" value="Unassembled WGS sequence"/>
</dbReference>
<dbReference type="AlphaFoldDB" id="A0A3M8B753"/>
<protein>
    <submittedName>
        <fullName evidence="1">Uncharacterized protein</fullName>
    </submittedName>
</protein>
<accession>A0A3M8B753</accession>
<sequence>MILKNCSDRLRVVSLLRACTCSVKRSLRFCKPRKRFCWKKACFKSTASKKRTTCHDGRLFFIAGRFARKKEEKHLLW</sequence>
<proteinExistence type="predicted"/>